<evidence type="ECO:0000259" key="3">
    <source>
        <dbReference type="PROSITE" id="PS50158"/>
    </source>
</evidence>
<evidence type="ECO:0000256" key="2">
    <source>
        <dbReference type="SAM" id="MobiDB-lite"/>
    </source>
</evidence>
<keyword evidence="5" id="KW-1185">Reference proteome</keyword>
<dbReference type="EMBL" id="MU858282">
    <property type="protein sequence ID" value="KAK4207636.1"/>
    <property type="molecule type" value="Genomic_DNA"/>
</dbReference>
<evidence type="ECO:0000313" key="5">
    <source>
        <dbReference type="Proteomes" id="UP001301769"/>
    </source>
</evidence>
<evidence type="ECO:0000256" key="1">
    <source>
        <dbReference type="PROSITE-ProRule" id="PRU00047"/>
    </source>
</evidence>
<feature type="compositionally biased region" description="Basic and acidic residues" evidence="2">
    <location>
        <begin position="101"/>
        <end position="114"/>
    </location>
</feature>
<dbReference type="InterPro" id="IPR001878">
    <property type="entry name" value="Znf_CCHC"/>
</dbReference>
<feature type="region of interest" description="Disordered" evidence="2">
    <location>
        <begin position="101"/>
        <end position="158"/>
    </location>
</feature>
<keyword evidence="1" id="KW-0863">Zinc-finger</keyword>
<reference evidence="4" key="1">
    <citation type="journal article" date="2023" name="Mol. Phylogenet. Evol.">
        <title>Genome-scale phylogeny and comparative genomics of the fungal order Sordariales.</title>
        <authorList>
            <person name="Hensen N."/>
            <person name="Bonometti L."/>
            <person name="Westerberg I."/>
            <person name="Brannstrom I.O."/>
            <person name="Guillou S."/>
            <person name="Cros-Aarteil S."/>
            <person name="Calhoun S."/>
            <person name="Haridas S."/>
            <person name="Kuo A."/>
            <person name="Mondo S."/>
            <person name="Pangilinan J."/>
            <person name="Riley R."/>
            <person name="LaButti K."/>
            <person name="Andreopoulos B."/>
            <person name="Lipzen A."/>
            <person name="Chen C."/>
            <person name="Yan M."/>
            <person name="Daum C."/>
            <person name="Ng V."/>
            <person name="Clum A."/>
            <person name="Steindorff A."/>
            <person name="Ohm R.A."/>
            <person name="Martin F."/>
            <person name="Silar P."/>
            <person name="Natvig D.O."/>
            <person name="Lalanne C."/>
            <person name="Gautier V."/>
            <person name="Ament-Velasquez S.L."/>
            <person name="Kruys A."/>
            <person name="Hutchinson M.I."/>
            <person name="Powell A.J."/>
            <person name="Barry K."/>
            <person name="Miller A.N."/>
            <person name="Grigoriev I.V."/>
            <person name="Debuchy R."/>
            <person name="Gladieux P."/>
            <person name="Hiltunen Thoren M."/>
            <person name="Johannesson H."/>
        </authorList>
    </citation>
    <scope>NUCLEOTIDE SEQUENCE</scope>
    <source>
        <strain evidence="4">PSN293</strain>
    </source>
</reference>
<dbReference type="PROSITE" id="PS50158">
    <property type="entry name" value="ZF_CCHC"/>
    <property type="match status" value="1"/>
</dbReference>
<feature type="region of interest" description="Disordered" evidence="2">
    <location>
        <begin position="175"/>
        <end position="195"/>
    </location>
</feature>
<keyword evidence="1" id="KW-0862">Zinc</keyword>
<keyword evidence="1" id="KW-0479">Metal-binding</keyword>
<evidence type="ECO:0000313" key="4">
    <source>
        <dbReference type="EMBL" id="KAK4207636.1"/>
    </source>
</evidence>
<sequence length="195" mass="22259">MVFEEEITKIFGEADKVRAAEERIQQLRQTGSAAAYASALRPESFKVNWGEAPLKDKFYRGLKDKVKDELVKISRNEYSLDDYMKEAISIDNRLYEREQERNGRYLHPKDEANTKQKRQYKSTSYGTHPGPMDIGKAQVGATNSAPSQQRGARRDKSKVKCFNCDKLGHFARECRAPKKGGWKPVPEAQDVRGTN</sequence>
<protein>
    <recommendedName>
        <fullName evidence="3">CCHC-type domain-containing protein</fullName>
    </recommendedName>
</protein>
<dbReference type="PANTHER" id="PTHR15503">
    <property type="entry name" value="LDOC1 RELATED"/>
    <property type="match status" value="1"/>
</dbReference>
<dbReference type="InterPro" id="IPR036875">
    <property type="entry name" value="Znf_CCHC_sf"/>
</dbReference>
<dbReference type="PANTHER" id="PTHR15503:SF22">
    <property type="entry name" value="TRANSPOSON TY3-I GAG POLYPROTEIN"/>
    <property type="match status" value="1"/>
</dbReference>
<dbReference type="Pfam" id="PF00098">
    <property type="entry name" value="zf-CCHC"/>
    <property type="match status" value="1"/>
</dbReference>
<dbReference type="Proteomes" id="UP001301769">
    <property type="component" value="Unassembled WGS sequence"/>
</dbReference>
<proteinExistence type="predicted"/>
<dbReference type="Gene3D" id="4.10.60.10">
    <property type="entry name" value="Zinc finger, CCHC-type"/>
    <property type="match status" value="1"/>
</dbReference>
<dbReference type="SUPFAM" id="SSF57756">
    <property type="entry name" value="Retrovirus zinc finger-like domains"/>
    <property type="match status" value="1"/>
</dbReference>
<dbReference type="AlphaFoldDB" id="A0AAN7AZZ1"/>
<dbReference type="GO" id="GO:0008270">
    <property type="term" value="F:zinc ion binding"/>
    <property type="evidence" value="ECO:0007669"/>
    <property type="project" value="UniProtKB-KW"/>
</dbReference>
<feature type="domain" description="CCHC-type" evidence="3">
    <location>
        <begin position="160"/>
        <end position="175"/>
    </location>
</feature>
<reference evidence="4" key="2">
    <citation type="submission" date="2023-05" db="EMBL/GenBank/DDBJ databases">
        <authorList>
            <consortium name="Lawrence Berkeley National Laboratory"/>
            <person name="Steindorff A."/>
            <person name="Hensen N."/>
            <person name="Bonometti L."/>
            <person name="Westerberg I."/>
            <person name="Brannstrom I.O."/>
            <person name="Guillou S."/>
            <person name="Cros-Aarteil S."/>
            <person name="Calhoun S."/>
            <person name="Haridas S."/>
            <person name="Kuo A."/>
            <person name="Mondo S."/>
            <person name="Pangilinan J."/>
            <person name="Riley R."/>
            <person name="Labutti K."/>
            <person name="Andreopoulos B."/>
            <person name="Lipzen A."/>
            <person name="Chen C."/>
            <person name="Yanf M."/>
            <person name="Daum C."/>
            <person name="Ng V."/>
            <person name="Clum A."/>
            <person name="Ohm R."/>
            <person name="Martin F."/>
            <person name="Silar P."/>
            <person name="Natvig D."/>
            <person name="Lalanne C."/>
            <person name="Gautier V."/>
            <person name="Ament-Velasquez S.L."/>
            <person name="Kruys A."/>
            <person name="Hutchinson M.I."/>
            <person name="Powell A.J."/>
            <person name="Barry K."/>
            <person name="Miller A.N."/>
            <person name="Grigoriev I.V."/>
            <person name="Debuchy R."/>
            <person name="Gladieux P."/>
            <person name="Thoren M.H."/>
            <person name="Johannesson H."/>
        </authorList>
    </citation>
    <scope>NUCLEOTIDE SEQUENCE</scope>
    <source>
        <strain evidence="4">PSN293</strain>
    </source>
</reference>
<dbReference type="GO" id="GO:0003676">
    <property type="term" value="F:nucleic acid binding"/>
    <property type="evidence" value="ECO:0007669"/>
    <property type="project" value="InterPro"/>
</dbReference>
<dbReference type="SMART" id="SM00343">
    <property type="entry name" value="ZnF_C2HC"/>
    <property type="match status" value="1"/>
</dbReference>
<accession>A0AAN7AZZ1</accession>
<comment type="caution">
    <text evidence="4">The sequence shown here is derived from an EMBL/GenBank/DDBJ whole genome shotgun (WGS) entry which is preliminary data.</text>
</comment>
<feature type="compositionally biased region" description="Polar residues" evidence="2">
    <location>
        <begin position="140"/>
        <end position="150"/>
    </location>
</feature>
<organism evidence="4 5">
    <name type="scientific">Rhypophila decipiens</name>
    <dbReference type="NCBI Taxonomy" id="261697"/>
    <lineage>
        <taxon>Eukaryota</taxon>
        <taxon>Fungi</taxon>
        <taxon>Dikarya</taxon>
        <taxon>Ascomycota</taxon>
        <taxon>Pezizomycotina</taxon>
        <taxon>Sordariomycetes</taxon>
        <taxon>Sordariomycetidae</taxon>
        <taxon>Sordariales</taxon>
        <taxon>Naviculisporaceae</taxon>
        <taxon>Rhypophila</taxon>
    </lineage>
</organism>
<gene>
    <name evidence="4" type="ORF">QBC37DRAFT_298280</name>
</gene>
<dbReference type="InterPro" id="IPR032567">
    <property type="entry name" value="RTL1-rel"/>
</dbReference>
<name>A0AAN7AZZ1_9PEZI</name>